<keyword evidence="2" id="KW-1185">Reference proteome</keyword>
<accession>A0A2S2Q9C5</accession>
<evidence type="ECO:0000313" key="2">
    <source>
        <dbReference type="Proteomes" id="UP000694846"/>
    </source>
</evidence>
<organism evidence="1">
    <name type="scientific">Sipha flava</name>
    <name type="common">yellow sugarcane aphid</name>
    <dbReference type="NCBI Taxonomy" id="143950"/>
    <lineage>
        <taxon>Eukaryota</taxon>
        <taxon>Metazoa</taxon>
        <taxon>Ecdysozoa</taxon>
        <taxon>Arthropoda</taxon>
        <taxon>Hexapoda</taxon>
        <taxon>Insecta</taxon>
        <taxon>Pterygota</taxon>
        <taxon>Neoptera</taxon>
        <taxon>Paraneoptera</taxon>
        <taxon>Hemiptera</taxon>
        <taxon>Sternorrhyncha</taxon>
        <taxon>Aphidomorpha</taxon>
        <taxon>Aphidoidea</taxon>
        <taxon>Aphididae</taxon>
        <taxon>Sipha</taxon>
    </lineage>
</organism>
<dbReference type="GeneID" id="112694084"/>
<dbReference type="Proteomes" id="UP000694846">
    <property type="component" value="Unplaced"/>
</dbReference>
<dbReference type="AlphaFoldDB" id="A0A2S2Q9C5"/>
<reference evidence="3" key="2">
    <citation type="submission" date="2025-04" db="UniProtKB">
        <authorList>
            <consortium name="RefSeq"/>
        </authorList>
    </citation>
    <scope>IDENTIFICATION</scope>
    <source>
        <tissue evidence="3">Whole body</tissue>
    </source>
</reference>
<evidence type="ECO:0000313" key="3">
    <source>
        <dbReference type="RefSeq" id="XP_025425231.1"/>
    </source>
</evidence>
<proteinExistence type="predicted"/>
<name>A0A2S2Q9C5_9HEMI</name>
<dbReference type="RefSeq" id="XP_025425231.1">
    <property type="nucleotide sequence ID" value="XM_025569446.1"/>
</dbReference>
<sequence length="225" mass="25349">MNCGKVDSLYFVPVVVCAAALLQFGHAAYTAERSKSSGLLSLVGETMSSTNDVPFDWSSDYEVAVVYITSMWSELISGDPEHSTLQGIIAKNGYLSYCVRFKMQLAAWAQSLQGKHYVSKAVKNAASNWYRAVDTLSHDNWQLPKTLDLESFKKQFMTTYKHLVLNGGEIYEEAVNERTRRDVDGFTRRIANVLIETLRNITNRCRSIPKTYYGTGNNENPISVY</sequence>
<dbReference type="EMBL" id="GGMS01005135">
    <property type="protein sequence ID" value="MBY74338.1"/>
    <property type="molecule type" value="Transcribed_RNA"/>
</dbReference>
<gene>
    <name evidence="3" type="primary">LOC112694084</name>
    <name evidence="1" type="ORF">g.26487</name>
</gene>
<protein>
    <submittedName>
        <fullName evidence="3">Uncharacterized protein LOC112694084</fullName>
    </submittedName>
</protein>
<reference evidence="1" key="1">
    <citation type="submission" date="2018-04" db="EMBL/GenBank/DDBJ databases">
        <title>Transcriptome assembly of Sipha flava.</title>
        <authorList>
            <person name="Scully E.D."/>
            <person name="Geib S.M."/>
            <person name="Palmer N.A."/>
            <person name="Koch K."/>
            <person name="Bradshaw J."/>
            <person name="Heng-Moss T."/>
            <person name="Sarath G."/>
        </authorList>
    </citation>
    <scope>NUCLEOTIDE SEQUENCE</scope>
</reference>
<evidence type="ECO:0000313" key="1">
    <source>
        <dbReference type="EMBL" id="MBY74338.1"/>
    </source>
</evidence>
<dbReference type="OrthoDB" id="6580424at2759"/>